<dbReference type="InterPro" id="IPR058031">
    <property type="entry name" value="AAA_lid_NorR"/>
</dbReference>
<dbReference type="InterPro" id="IPR025943">
    <property type="entry name" value="Sigma_54_int_dom_ATP-bd_2"/>
</dbReference>
<gene>
    <name evidence="6" type="ORF">KME65_03410</name>
</gene>
<dbReference type="FunFam" id="3.40.50.300:FF:000006">
    <property type="entry name" value="DNA-binding transcriptional regulator NtrC"/>
    <property type="match status" value="1"/>
</dbReference>
<comment type="caution">
    <text evidence="6">The sequence shown here is derived from an EMBL/GenBank/DDBJ whole genome shotgun (WGS) entry which is preliminary data.</text>
</comment>
<dbReference type="AlphaFoldDB" id="A0A944MBG8"/>
<dbReference type="PRINTS" id="PR01590">
    <property type="entry name" value="HTHFIS"/>
</dbReference>
<evidence type="ECO:0000313" key="6">
    <source>
        <dbReference type="EMBL" id="MBT2987990.1"/>
    </source>
</evidence>
<dbReference type="SUPFAM" id="SSF46689">
    <property type="entry name" value="Homeodomain-like"/>
    <property type="match status" value="1"/>
</dbReference>
<proteinExistence type="predicted"/>
<evidence type="ECO:0000256" key="1">
    <source>
        <dbReference type="ARBA" id="ARBA00022741"/>
    </source>
</evidence>
<keyword evidence="2" id="KW-0067">ATP-binding</keyword>
<evidence type="ECO:0000256" key="2">
    <source>
        <dbReference type="ARBA" id="ARBA00022840"/>
    </source>
</evidence>
<dbReference type="Pfam" id="PF00158">
    <property type="entry name" value="Sigma54_activat"/>
    <property type="match status" value="1"/>
</dbReference>
<dbReference type="PANTHER" id="PTHR32071">
    <property type="entry name" value="TRANSCRIPTIONAL REGULATORY PROTEIN"/>
    <property type="match status" value="1"/>
</dbReference>
<dbReference type="Pfam" id="PF02954">
    <property type="entry name" value="HTH_8"/>
    <property type="match status" value="1"/>
</dbReference>
<protein>
    <submittedName>
        <fullName evidence="6">Sigma-54 dependent transcriptional regulator</fullName>
    </submittedName>
</protein>
<dbReference type="Pfam" id="PF25601">
    <property type="entry name" value="AAA_lid_14"/>
    <property type="match status" value="1"/>
</dbReference>
<evidence type="ECO:0000313" key="7">
    <source>
        <dbReference type="Proteomes" id="UP000770889"/>
    </source>
</evidence>
<dbReference type="GO" id="GO:0006355">
    <property type="term" value="P:regulation of DNA-templated transcription"/>
    <property type="evidence" value="ECO:0007669"/>
    <property type="project" value="InterPro"/>
</dbReference>
<keyword evidence="4" id="KW-0804">Transcription</keyword>
<evidence type="ECO:0000259" key="5">
    <source>
        <dbReference type="PROSITE" id="PS50045"/>
    </source>
</evidence>
<dbReference type="SMART" id="SM00382">
    <property type="entry name" value="AAA"/>
    <property type="match status" value="1"/>
</dbReference>
<keyword evidence="3" id="KW-0805">Transcription regulation</keyword>
<dbReference type="EMBL" id="JAHHGM010000002">
    <property type="protein sequence ID" value="MBT2987990.1"/>
    <property type="molecule type" value="Genomic_DNA"/>
</dbReference>
<dbReference type="Gene3D" id="1.10.8.60">
    <property type="match status" value="1"/>
</dbReference>
<dbReference type="CDD" id="cd00009">
    <property type="entry name" value="AAA"/>
    <property type="match status" value="1"/>
</dbReference>
<dbReference type="InterPro" id="IPR002078">
    <property type="entry name" value="Sigma_54_int"/>
</dbReference>
<dbReference type="PROSITE" id="PS50045">
    <property type="entry name" value="SIGMA54_INTERACT_4"/>
    <property type="match status" value="1"/>
</dbReference>
<dbReference type="SUPFAM" id="SSF52540">
    <property type="entry name" value="P-loop containing nucleoside triphosphate hydrolases"/>
    <property type="match status" value="1"/>
</dbReference>
<dbReference type="InterPro" id="IPR003593">
    <property type="entry name" value="AAA+_ATPase"/>
</dbReference>
<dbReference type="InterPro" id="IPR027417">
    <property type="entry name" value="P-loop_NTPase"/>
</dbReference>
<dbReference type="InterPro" id="IPR002197">
    <property type="entry name" value="HTH_Fis"/>
</dbReference>
<name>A0A944MBG8_9GAMM</name>
<feature type="domain" description="Sigma-54 factor interaction" evidence="5">
    <location>
        <begin position="19"/>
        <end position="248"/>
    </location>
</feature>
<organism evidence="6 7">
    <name type="scientific">Candidatus Thiodiazotropha taylori</name>
    <dbReference type="NCBI Taxonomy" id="2792791"/>
    <lineage>
        <taxon>Bacteria</taxon>
        <taxon>Pseudomonadati</taxon>
        <taxon>Pseudomonadota</taxon>
        <taxon>Gammaproteobacteria</taxon>
        <taxon>Chromatiales</taxon>
        <taxon>Sedimenticolaceae</taxon>
        <taxon>Candidatus Thiodiazotropha</taxon>
    </lineage>
</organism>
<dbReference type="Gene3D" id="3.40.50.300">
    <property type="entry name" value="P-loop containing nucleotide triphosphate hydrolases"/>
    <property type="match status" value="1"/>
</dbReference>
<dbReference type="PROSITE" id="PS00676">
    <property type="entry name" value="SIGMA54_INTERACT_2"/>
    <property type="match status" value="1"/>
</dbReference>
<accession>A0A944MBG8</accession>
<dbReference type="GO" id="GO:0043565">
    <property type="term" value="F:sequence-specific DNA binding"/>
    <property type="evidence" value="ECO:0007669"/>
    <property type="project" value="InterPro"/>
</dbReference>
<dbReference type="GO" id="GO:0005524">
    <property type="term" value="F:ATP binding"/>
    <property type="evidence" value="ECO:0007669"/>
    <property type="project" value="UniProtKB-KW"/>
</dbReference>
<reference evidence="6 7" key="1">
    <citation type="submission" date="2021-05" db="EMBL/GenBank/DDBJ databases">
        <title>Genetic and Functional Diversity in Clade A Lucinid endosymbionts from the Bahamas.</title>
        <authorList>
            <person name="Giani N.M."/>
            <person name="Engel A.S."/>
            <person name="Campbell B.J."/>
        </authorList>
    </citation>
    <scope>NUCLEOTIDE SEQUENCE [LARGE SCALE GENOMIC DNA]</scope>
    <source>
        <strain evidence="6">LUC16012Gg_MoonRockCtena</strain>
    </source>
</reference>
<keyword evidence="1" id="KW-0547">Nucleotide-binding</keyword>
<dbReference type="Proteomes" id="UP000770889">
    <property type="component" value="Unassembled WGS sequence"/>
</dbReference>
<dbReference type="Gene3D" id="1.10.10.60">
    <property type="entry name" value="Homeodomain-like"/>
    <property type="match status" value="1"/>
</dbReference>
<dbReference type="InterPro" id="IPR009057">
    <property type="entry name" value="Homeodomain-like_sf"/>
</dbReference>
<evidence type="ECO:0000256" key="4">
    <source>
        <dbReference type="ARBA" id="ARBA00023163"/>
    </source>
</evidence>
<sequence>MDTADESQETADCAQSLGMIGRSAKFNQALVLLKKMSSSDAPVLLEGETGTGKEMAARALHYLSLRRQHPFIPVNCGALPDELIENELFGHRRGAYTDARDSQPGLVEQAAGGTLFLDEIGTLSLKAQSSLLRFLQNQEFRRLGDDRVQQADIRVVSATNESLDALVERGKFRSDLYYRLNILTLNLPPLRERVGDISLLAQAFLERFQSCYGGAKRHLTAASLDRLNRYHWPGNVREMENLIHREFLLTEGSELAFDFLASGGCSEGCDQQLGDGGFQHAKATAIEHFERRYLEVLMTRSGGNVSLAARLAGKERRSLGRMLKKYGINKQAFY</sequence>
<evidence type="ECO:0000256" key="3">
    <source>
        <dbReference type="ARBA" id="ARBA00023015"/>
    </source>
</evidence>